<protein>
    <submittedName>
        <fullName evidence="3">Ribonuclease H2 subunit B</fullName>
    </submittedName>
</protein>
<gene>
    <name evidence="3" type="ORF">QTG54_004096</name>
</gene>
<dbReference type="Pfam" id="PF17745">
    <property type="entry name" value="Ydr279_N"/>
    <property type="match status" value="1"/>
</dbReference>
<evidence type="ECO:0000256" key="1">
    <source>
        <dbReference type="SAM" id="MobiDB-lite"/>
    </source>
</evidence>
<comment type="caution">
    <text evidence="3">The sequence shown here is derived from an EMBL/GenBank/DDBJ whole genome shotgun (WGS) entry which is preliminary data.</text>
</comment>
<feature type="region of interest" description="Disordered" evidence="1">
    <location>
        <begin position="1"/>
        <end position="44"/>
    </location>
</feature>
<reference evidence="3" key="1">
    <citation type="submission" date="2023-06" db="EMBL/GenBank/DDBJ databases">
        <title>Survivors Of The Sea: Transcriptome response of Skeletonema marinoi to long-term dormancy.</title>
        <authorList>
            <person name="Pinder M.I.M."/>
            <person name="Kourtchenko O."/>
            <person name="Robertson E.K."/>
            <person name="Larsson T."/>
            <person name="Maumus F."/>
            <person name="Osuna-Cruz C.M."/>
            <person name="Vancaester E."/>
            <person name="Stenow R."/>
            <person name="Vandepoele K."/>
            <person name="Ploug H."/>
            <person name="Bruchert V."/>
            <person name="Godhe A."/>
            <person name="Topel M."/>
        </authorList>
    </citation>
    <scope>NUCLEOTIDE SEQUENCE</scope>
    <source>
        <strain evidence="3">R05AC</strain>
    </source>
</reference>
<name>A0AAD8YG28_9STRA</name>
<feature type="domain" description="Rnh202 triple barrel" evidence="2">
    <location>
        <begin position="27"/>
        <end position="95"/>
    </location>
</feature>
<feature type="compositionally biased region" description="Polar residues" evidence="1">
    <location>
        <begin position="335"/>
        <end position="345"/>
    </location>
</feature>
<feature type="compositionally biased region" description="Basic and acidic residues" evidence="1">
    <location>
        <begin position="230"/>
        <end position="250"/>
    </location>
</feature>
<dbReference type="InterPro" id="IPR040456">
    <property type="entry name" value="RNase_H2_suB"/>
</dbReference>
<feature type="compositionally biased region" description="Low complexity" evidence="1">
    <location>
        <begin position="10"/>
        <end position="30"/>
    </location>
</feature>
<dbReference type="GO" id="GO:0005654">
    <property type="term" value="C:nucleoplasm"/>
    <property type="evidence" value="ECO:0007669"/>
    <property type="project" value="TreeGrafter"/>
</dbReference>
<dbReference type="PANTHER" id="PTHR13383:SF11">
    <property type="entry name" value="RIBONUCLEASE H2 SUBUNIT B"/>
    <property type="match status" value="1"/>
</dbReference>
<proteinExistence type="predicted"/>
<dbReference type="Proteomes" id="UP001224775">
    <property type="component" value="Unassembled WGS sequence"/>
</dbReference>
<sequence length="389" mass="43133">MSAVTLVDLSSSASHAGDSSSASKAPQSSQYNIIQLPEPGSDDTRNYIIVTQQQNPNYDIYEIQSVRPNSGKYASYFVGSRIISNPELYVTTRVDPLFFALSHFYRIVKKGDDQSDKLDKWQPWDQALTDLPLPILRALGLDPALNINGIKEVGQLAHLLDVSDMCGDDLLLCKFSEESALKWLVAKFNQALGALRTRQLQRKRRELERRKEMGVSGGAKSSSFNMAEDTDTKKQEEEKDEDMDRSKQDSEIVVTLSNAEEDFLRAGSLQLICDYIPAEWKQKLTNELGMAEADWKGKSKTSSTNNEDHAGEKRSRASWEGNHGQEDADALLQYTMGTSNASDKSSGAADDKKGTKNAQSVGLKRLAKVNKKGMKSLSSFFGAAKKKKK</sequence>
<evidence type="ECO:0000259" key="2">
    <source>
        <dbReference type="Pfam" id="PF17745"/>
    </source>
</evidence>
<dbReference type="EMBL" id="JATAAI010000006">
    <property type="protein sequence ID" value="KAK1744805.1"/>
    <property type="molecule type" value="Genomic_DNA"/>
</dbReference>
<evidence type="ECO:0000313" key="4">
    <source>
        <dbReference type="Proteomes" id="UP001224775"/>
    </source>
</evidence>
<evidence type="ECO:0000313" key="3">
    <source>
        <dbReference type="EMBL" id="KAK1744805.1"/>
    </source>
</evidence>
<dbReference type="Gene3D" id="2.20.25.530">
    <property type="match status" value="1"/>
</dbReference>
<keyword evidence="4" id="KW-1185">Reference proteome</keyword>
<feature type="region of interest" description="Disordered" evidence="1">
    <location>
        <begin position="294"/>
        <end position="367"/>
    </location>
</feature>
<organism evidence="3 4">
    <name type="scientific">Skeletonema marinoi</name>
    <dbReference type="NCBI Taxonomy" id="267567"/>
    <lineage>
        <taxon>Eukaryota</taxon>
        <taxon>Sar</taxon>
        <taxon>Stramenopiles</taxon>
        <taxon>Ochrophyta</taxon>
        <taxon>Bacillariophyta</taxon>
        <taxon>Coscinodiscophyceae</taxon>
        <taxon>Thalassiosirophycidae</taxon>
        <taxon>Thalassiosirales</taxon>
        <taxon>Skeletonemataceae</taxon>
        <taxon>Skeletonema</taxon>
        <taxon>Skeletonema marinoi-dohrnii complex</taxon>
    </lineage>
</organism>
<dbReference type="Gene3D" id="1.10.20.120">
    <property type="match status" value="1"/>
</dbReference>
<accession>A0AAD8YG28</accession>
<dbReference type="InterPro" id="IPR041195">
    <property type="entry name" value="Rnh202_N"/>
</dbReference>
<feature type="compositionally biased region" description="Basic and acidic residues" evidence="1">
    <location>
        <begin position="306"/>
        <end position="317"/>
    </location>
</feature>
<dbReference type="GO" id="GO:0032299">
    <property type="term" value="C:ribonuclease H2 complex"/>
    <property type="evidence" value="ECO:0007669"/>
    <property type="project" value="InterPro"/>
</dbReference>
<feature type="region of interest" description="Disordered" evidence="1">
    <location>
        <begin position="206"/>
        <end position="251"/>
    </location>
</feature>
<dbReference type="GO" id="GO:0006401">
    <property type="term" value="P:RNA catabolic process"/>
    <property type="evidence" value="ECO:0007669"/>
    <property type="project" value="TreeGrafter"/>
</dbReference>
<dbReference type="AlphaFoldDB" id="A0AAD8YG28"/>
<dbReference type="PANTHER" id="PTHR13383">
    <property type="entry name" value="RIBONUCLEASE H2 SUBUNIT B"/>
    <property type="match status" value="1"/>
</dbReference>